<name>A0A495JW96_9ACTN</name>
<comment type="caution">
    <text evidence="7">The sequence shown here is derived from an EMBL/GenBank/DDBJ whole genome shotgun (WGS) entry which is preliminary data.</text>
</comment>
<evidence type="ECO:0000256" key="4">
    <source>
        <dbReference type="SAM" id="MobiDB-lite"/>
    </source>
</evidence>
<dbReference type="SUPFAM" id="SSF53756">
    <property type="entry name" value="UDP-Glycosyltransferase/glycogen phosphorylase"/>
    <property type="match status" value="1"/>
</dbReference>
<evidence type="ECO:0000256" key="1">
    <source>
        <dbReference type="ARBA" id="ARBA00006962"/>
    </source>
</evidence>
<keyword evidence="8" id="KW-1185">Reference proteome</keyword>
<accession>A0A495JW96</accession>
<dbReference type="Pfam" id="PF06722">
    <property type="entry name" value="EryCIII-like_C"/>
    <property type="match status" value="1"/>
</dbReference>
<protein>
    <submittedName>
        <fullName evidence="7">UDP:flavonoid glycosyltransferase YjiC (YdhE family)</fullName>
    </submittedName>
</protein>
<evidence type="ECO:0000259" key="5">
    <source>
        <dbReference type="Pfam" id="PF06722"/>
    </source>
</evidence>
<dbReference type="InterPro" id="IPR050426">
    <property type="entry name" value="Glycosyltransferase_28"/>
</dbReference>
<gene>
    <name evidence="7" type="ORF">BDK92_6870</name>
</gene>
<dbReference type="EMBL" id="RBKT01000001">
    <property type="protein sequence ID" value="RKR92429.1"/>
    <property type="molecule type" value="Genomic_DNA"/>
</dbReference>
<dbReference type="Proteomes" id="UP000277671">
    <property type="component" value="Unassembled WGS sequence"/>
</dbReference>
<dbReference type="RefSeq" id="WP_211349473.1">
    <property type="nucleotide sequence ID" value="NZ_RBKT01000001.1"/>
</dbReference>
<dbReference type="GO" id="GO:0016758">
    <property type="term" value="F:hexosyltransferase activity"/>
    <property type="evidence" value="ECO:0007669"/>
    <property type="project" value="UniProtKB-ARBA"/>
</dbReference>
<dbReference type="InterPro" id="IPR002213">
    <property type="entry name" value="UDP_glucos_trans"/>
</dbReference>
<dbReference type="Gene3D" id="3.40.50.2000">
    <property type="entry name" value="Glycogen Phosphorylase B"/>
    <property type="match status" value="2"/>
</dbReference>
<dbReference type="AlphaFoldDB" id="A0A495JW96"/>
<evidence type="ECO:0000313" key="7">
    <source>
        <dbReference type="EMBL" id="RKR92429.1"/>
    </source>
</evidence>
<comment type="similarity">
    <text evidence="1">Belongs to the glycosyltransferase 28 family.</text>
</comment>
<keyword evidence="2" id="KW-0328">Glycosyltransferase</keyword>
<dbReference type="CDD" id="cd03784">
    <property type="entry name" value="GT1_Gtf-like"/>
    <property type="match status" value="1"/>
</dbReference>
<keyword evidence="3 7" id="KW-0808">Transferase</keyword>
<evidence type="ECO:0000256" key="2">
    <source>
        <dbReference type="ARBA" id="ARBA00022676"/>
    </source>
</evidence>
<dbReference type="GO" id="GO:0017000">
    <property type="term" value="P:antibiotic biosynthetic process"/>
    <property type="evidence" value="ECO:0007669"/>
    <property type="project" value="UniProtKB-ARBA"/>
</dbReference>
<evidence type="ECO:0000256" key="3">
    <source>
        <dbReference type="ARBA" id="ARBA00022679"/>
    </source>
</evidence>
<feature type="domain" description="Erythromycin biosynthesis protein CIII-like C-terminal" evidence="5">
    <location>
        <begin position="244"/>
        <end position="386"/>
    </location>
</feature>
<dbReference type="InterPro" id="IPR048284">
    <property type="entry name" value="EryCIII-like_N"/>
</dbReference>
<dbReference type="GO" id="GO:0008194">
    <property type="term" value="F:UDP-glycosyltransferase activity"/>
    <property type="evidence" value="ECO:0007669"/>
    <property type="project" value="InterPro"/>
</dbReference>
<organism evidence="7 8">
    <name type="scientific">Micromonospora pisi</name>
    <dbReference type="NCBI Taxonomy" id="589240"/>
    <lineage>
        <taxon>Bacteria</taxon>
        <taxon>Bacillati</taxon>
        <taxon>Actinomycetota</taxon>
        <taxon>Actinomycetes</taxon>
        <taxon>Micromonosporales</taxon>
        <taxon>Micromonosporaceae</taxon>
        <taxon>Micromonospora</taxon>
    </lineage>
</organism>
<evidence type="ECO:0000313" key="8">
    <source>
        <dbReference type="Proteomes" id="UP000277671"/>
    </source>
</evidence>
<sequence>MSMRILFSTTPAFGHFLPLLPLARAFRRQGHDVAVVTAAGMAPFVEAEGFELLPAGPMPDALFAEVARRTGADPAYAPTPEGVAEFFAGVRVDLSADDAVIKAKSWQPHLIVTEACDFVGPLLATTLDVPHATLAFGPAIPAEFMTAMTMLVRSRYEERGLTPPDQSPSGRWLLDTCPPGLQFEGASPPPGVTRLPLRPEPHRSEQTPITDPSGGAAVPPAGERPRVLVTFGTVFADPGVVAPLLRSLSALDIEIVATLGFDGKPEEYALDSERVRLVPFLPLAQLLENVSAIVGHGGAGTTLGGLARGIPMVVVPQGADQFVQADRVVAAGAGLALHPGQNGPDAVAAALQRVLTEPEFAAAARRIGDETSAMPSPDQIAEQLVAALA</sequence>
<reference evidence="7 8" key="1">
    <citation type="submission" date="2018-10" db="EMBL/GenBank/DDBJ databases">
        <title>Sequencing the genomes of 1000 actinobacteria strains.</title>
        <authorList>
            <person name="Klenk H.-P."/>
        </authorList>
    </citation>
    <scope>NUCLEOTIDE SEQUENCE [LARGE SCALE GENOMIC DNA]</scope>
    <source>
        <strain evidence="7 8">DSM 45175</strain>
    </source>
</reference>
<dbReference type="InterPro" id="IPR010610">
    <property type="entry name" value="EryCIII-like_C"/>
</dbReference>
<proteinExistence type="inferred from homology"/>
<dbReference type="Pfam" id="PF21036">
    <property type="entry name" value="EryCIII-like_N"/>
    <property type="match status" value="1"/>
</dbReference>
<feature type="region of interest" description="Disordered" evidence="4">
    <location>
        <begin position="198"/>
        <end position="221"/>
    </location>
</feature>
<evidence type="ECO:0000259" key="6">
    <source>
        <dbReference type="Pfam" id="PF21036"/>
    </source>
</evidence>
<feature type="domain" description="Erythromycin biosynthesis protein CIII-like N-terminal" evidence="6">
    <location>
        <begin position="25"/>
        <end position="184"/>
    </location>
</feature>
<dbReference type="PANTHER" id="PTHR48050:SF13">
    <property type="entry name" value="STEROL 3-BETA-GLUCOSYLTRANSFERASE UGT80A2"/>
    <property type="match status" value="1"/>
</dbReference>
<dbReference type="PANTHER" id="PTHR48050">
    <property type="entry name" value="STEROL 3-BETA-GLUCOSYLTRANSFERASE"/>
    <property type="match status" value="1"/>
</dbReference>